<dbReference type="AlphaFoldDB" id="A0A2V2LGN0"/>
<feature type="chain" id="PRO_5015902978" evidence="1">
    <location>
        <begin position="30"/>
        <end position="193"/>
    </location>
</feature>
<dbReference type="InterPro" id="IPR038696">
    <property type="entry name" value="IalB_sf"/>
</dbReference>
<name>A0A2V2LGN0_9RHOB</name>
<sequence>MSVTKNHPKLITAVFFGIAAALAPGLSVAQQGGQPQVAPSRADAQLGQPYNLGTFEDWSVRCVRAEDERQDPCEMNQLLTSADGNPTAEINLFTVGQTEVEAGATVITPLETLLPRGLRMSVDGGEARSYPFQLCTRQGCVAQIGLRPGEVEALKAGSTAVLTIFPAAAPDTPVELTVSLAGFTAAYTMLSLP</sequence>
<feature type="signal peptide" evidence="1">
    <location>
        <begin position="1"/>
        <end position="29"/>
    </location>
</feature>
<dbReference type="EMBL" id="QGKU01000002">
    <property type="protein sequence ID" value="PWR04645.1"/>
    <property type="molecule type" value="Genomic_DNA"/>
</dbReference>
<protein>
    <submittedName>
        <fullName evidence="2">Invasion associated locus B family protein</fullName>
    </submittedName>
</protein>
<reference evidence="2 3" key="1">
    <citation type="submission" date="2018-05" db="EMBL/GenBank/DDBJ databases">
        <title>Rhodobacteraceae gen. nov., sp. nov. isolated from sea water.</title>
        <authorList>
            <person name="Ren Y."/>
        </authorList>
    </citation>
    <scope>NUCLEOTIDE SEQUENCE [LARGE SCALE GENOMIC DNA]</scope>
    <source>
        <strain evidence="2 3">TG-679</strain>
    </source>
</reference>
<dbReference type="OrthoDB" id="9797912at2"/>
<accession>A0A2V2LGN0</accession>
<keyword evidence="3" id="KW-1185">Reference proteome</keyword>
<dbReference type="Gene3D" id="2.60.40.1880">
    <property type="entry name" value="Invasion associated locus B (IalB) protein"/>
    <property type="match status" value="1"/>
</dbReference>
<gene>
    <name evidence="2" type="ORF">DKT77_00095</name>
</gene>
<proteinExistence type="predicted"/>
<dbReference type="Pfam" id="PF06776">
    <property type="entry name" value="IalB"/>
    <property type="match status" value="1"/>
</dbReference>
<keyword evidence="1" id="KW-0732">Signal</keyword>
<dbReference type="InterPro" id="IPR010642">
    <property type="entry name" value="Invasion_prot_B"/>
</dbReference>
<evidence type="ECO:0000256" key="1">
    <source>
        <dbReference type="SAM" id="SignalP"/>
    </source>
</evidence>
<evidence type="ECO:0000313" key="3">
    <source>
        <dbReference type="Proteomes" id="UP000245680"/>
    </source>
</evidence>
<organism evidence="2 3">
    <name type="scientific">Meridianimarinicoccus roseus</name>
    <dbReference type="NCBI Taxonomy" id="2072018"/>
    <lineage>
        <taxon>Bacteria</taxon>
        <taxon>Pseudomonadati</taxon>
        <taxon>Pseudomonadota</taxon>
        <taxon>Alphaproteobacteria</taxon>
        <taxon>Rhodobacterales</taxon>
        <taxon>Paracoccaceae</taxon>
        <taxon>Meridianimarinicoccus</taxon>
    </lineage>
</organism>
<dbReference type="Proteomes" id="UP000245680">
    <property type="component" value="Unassembled WGS sequence"/>
</dbReference>
<dbReference type="RefSeq" id="WP_109809704.1">
    <property type="nucleotide sequence ID" value="NZ_QGKU01000002.1"/>
</dbReference>
<evidence type="ECO:0000313" key="2">
    <source>
        <dbReference type="EMBL" id="PWR04645.1"/>
    </source>
</evidence>
<comment type="caution">
    <text evidence="2">The sequence shown here is derived from an EMBL/GenBank/DDBJ whole genome shotgun (WGS) entry which is preliminary data.</text>
</comment>